<dbReference type="Proteomes" id="UP000321922">
    <property type="component" value="Unassembled WGS sequence"/>
</dbReference>
<dbReference type="CDD" id="cd00586">
    <property type="entry name" value="4HBT"/>
    <property type="match status" value="1"/>
</dbReference>
<evidence type="ECO:0000313" key="1">
    <source>
        <dbReference type="EMBL" id="GEM75313.1"/>
    </source>
</evidence>
<sequence>MDTFFKTFPLITEIQVAWGDMDALKHVNNVMYFRYFEIARLEYFRAITLVFDLQTCHVGPIIKDTQCTYKMPVTFPDTLCVGARTTDIKTDRFTMEYQIFSKKLGKIVTKGSATIVIFDFEKNCKATMPTEIKNAILKLENSVQEIQYLEK</sequence>
<protein>
    <submittedName>
        <fullName evidence="1">Thioesterase</fullName>
    </submittedName>
</protein>
<dbReference type="Gene3D" id="3.10.129.10">
    <property type="entry name" value="Hotdog Thioesterase"/>
    <property type="match status" value="1"/>
</dbReference>
<dbReference type="InterPro" id="IPR050563">
    <property type="entry name" value="4-hydroxybenzoyl-CoA_TE"/>
</dbReference>
<dbReference type="RefSeq" id="WP_039981742.1">
    <property type="nucleotide sequence ID" value="NZ_BAOJ01000066.1"/>
</dbReference>
<dbReference type="InterPro" id="IPR029069">
    <property type="entry name" value="HotDog_dom_sf"/>
</dbReference>
<dbReference type="EMBL" id="BJXJ01000011">
    <property type="protein sequence ID" value="GEM75313.1"/>
    <property type="molecule type" value="Genomic_DNA"/>
</dbReference>
<name>A0A511QDD5_9VIBR</name>
<reference evidence="1 2" key="1">
    <citation type="submission" date="2019-07" db="EMBL/GenBank/DDBJ databases">
        <title>Whole genome shotgun sequence of Vibrio sagamiensis NBRC 104589.</title>
        <authorList>
            <person name="Hosoyama A."/>
            <person name="Uohara A."/>
            <person name="Ohji S."/>
            <person name="Ichikawa N."/>
        </authorList>
    </citation>
    <scope>NUCLEOTIDE SEQUENCE [LARGE SCALE GENOMIC DNA]</scope>
    <source>
        <strain evidence="1 2">NBRC 104589</strain>
    </source>
</reference>
<accession>A0A511QDD5</accession>
<organism evidence="1 2">
    <name type="scientific">Vibrio sagamiensis NBRC 104589</name>
    <dbReference type="NCBI Taxonomy" id="1219064"/>
    <lineage>
        <taxon>Bacteria</taxon>
        <taxon>Pseudomonadati</taxon>
        <taxon>Pseudomonadota</taxon>
        <taxon>Gammaproteobacteria</taxon>
        <taxon>Vibrionales</taxon>
        <taxon>Vibrionaceae</taxon>
        <taxon>Vibrio</taxon>
    </lineage>
</organism>
<dbReference type="GO" id="GO:0047617">
    <property type="term" value="F:fatty acyl-CoA hydrolase activity"/>
    <property type="evidence" value="ECO:0007669"/>
    <property type="project" value="TreeGrafter"/>
</dbReference>
<gene>
    <name evidence="1" type="ORF">VSA01S_14250</name>
</gene>
<dbReference type="AlphaFoldDB" id="A0A511QDD5"/>
<dbReference type="OrthoDB" id="9799036at2"/>
<dbReference type="SUPFAM" id="SSF54637">
    <property type="entry name" value="Thioesterase/thiol ester dehydrase-isomerase"/>
    <property type="match status" value="1"/>
</dbReference>
<dbReference type="PANTHER" id="PTHR31793:SF40">
    <property type="entry name" value="ACYL-COA THIOESTER HYDROLASE, YBGC_YBAW FAMILY"/>
    <property type="match status" value="1"/>
</dbReference>
<dbReference type="Pfam" id="PF13279">
    <property type="entry name" value="4HBT_2"/>
    <property type="match status" value="1"/>
</dbReference>
<evidence type="ECO:0000313" key="2">
    <source>
        <dbReference type="Proteomes" id="UP000321922"/>
    </source>
</evidence>
<keyword evidence="2" id="KW-1185">Reference proteome</keyword>
<proteinExistence type="predicted"/>
<comment type="caution">
    <text evidence="1">The sequence shown here is derived from an EMBL/GenBank/DDBJ whole genome shotgun (WGS) entry which is preliminary data.</text>
</comment>
<dbReference type="PANTHER" id="PTHR31793">
    <property type="entry name" value="4-HYDROXYBENZOYL-COA THIOESTERASE FAMILY MEMBER"/>
    <property type="match status" value="1"/>
</dbReference>